<dbReference type="InterPro" id="IPR001752">
    <property type="entry name" value="Kinesin_motor_dom"/>
</dbReference>
<evidence type="ECO:0000256" key="9">
    <source>
        <dbReference type="SAM" id="Coils"/>
    </source>
</evidence>
<dbReference type="InterPro" id="IPR019821">
    <property type="entry name" value="Kinesin_motor_CS"/>
</dbReference>
<dbReference type="SUPFAM" id="SSF52540">
    <property type="entry name" value="P-loop containing nucleoside triphosphate hydrolases"/>
    <property type="match status" value="1"/>
</dbReference>
<dbReference type="EMBL" id="JABFTP020000185">
    <property type="protein sequence ID" value="KAL3286993.1"/>
    <property type="molecule type" value="Genomic_DNA"/>
</dbReference>
<organism evidence="12 13">
    <name type="scientific">Cryptolaemus montrouzieri</name>
    <dbReference type="NCBI Taxonomy" id="559131"/>
    <lineage>
        <taxon>Eukaryota</taxon>
        <taxon>Metazoa</taxon>
        <taxon>Ecdysozoa</taxon>
        <taxon>Arthropoda</taxon>
        <taxon>Hexapoda</taxon>
        <taxon>Insecta</taxon>
        <taxon>Pterygota</taxon>
        <taxon>Neoptera</taxon>
        <taxon>Endopterygota</taxon>
        <taxon>Coleoptera</taxon>
        <taxon>Polyphaga</taxon>
        <taxon>Cucujiformia</taxon>
        <taxon>Coccinelloidea</taxon>
        <taxon>Coccinellidae</taxon>
        <taxon>Scymninae</taxon>
        <taxon>Scymnini</taxon>
        <taxon>Cryptolaemus</taxon>
    </lineage>
</organism>
<dbReference type="SMART" id="SM00129">
    <property type="entry name" value="KISc"/>
    <property type="match status" value="1"/>
</dbReference>
<feature type="domain" description="Kinesin motor" evidence="10">
    <location>
        <begin position="10"/>
        <end position="337"/>
    </location>
</feature>
<gene>
    <name evidence="12" type="ORF">HHI36_001479</name>
</gene>
<dbReference type="InterPro" id="IPR006560">
    <property type="entry name" value="AWS_dom"/>
</dbReference>
<feature type="coiled-coil region" evidence="9">
    <location>
        <begin position="692"/>
        <end position="719"/>
    </location>
</feature>
<dbReference type="Pfam" id="PF00225">
    <property type="entry name" value="Kinesin"/>
    <property type="match status" value="1"/>
</dbReference>
<dbReference type="InterPro" id="IPR033467">
    <property type="entry name" value="Tesmin/TSO1-like_CXC"/>
</dbReference>
<dbReference type="Pfam" id="PF25764">
    <property type="entry name" value="KIF21A_4th"/>
    <property type="match status" value="1"/>
</dbReference>
<evidence type="ECO:0000256" key="5">
    <source>
        <dbReference type="ARBA" id="ARBA00022840"/>
    </source>
</evidence>
<keyword evidence="7" id="KW-0206">Cytoskeleton</keyword>
<dbReference type="InterPro" id="IPR036961">
    <property type="entry name" value="Kinesin_motor_dom_sf"/>
</dbReference>
<evidence type="ECO:0000259" key="11">
    <source>
        <dbReference type="PROSITE" id="PS51215"/>
    </source>
</evidence>
<feature type="binding site" evidence="8">
    <location>
        <begin position="90"/>
        <end position="97"/>
    </location>
    <ligand>
        <name>ATP</name>
        <dbReference type="ChEBI" id="CHEBI:30616"/>
    </ligand>
</feature>
<dbReference type="InterPro" id="IPR027640">
    <property type="entry name" value="Kinesin-like_fam"/>
</dbReference>
<dbReference type="GO" id="GO:0015630">
    <property type="term" value="C:microtubule cytoskeleton"/>
    <property type="evidence" value="ECO:0007669"/>
    <property type="project" value="UniProtKB-ARBA"/>
</dbReference>
<dbReference type="SMART" id="SM01114">
    <property type="entry name" value="CXC"/>
    <property type="match status" value="1"/>
</dbReference>
<dbReference type="PROSITE" id="PS00411">
    <property type="entry name" value="KINESIN_MOTOR_1"/>
    <property type="match status" value="1"/>
</dbReference>
<evidence type="ECO:0000256" key="2">
    <source>
        <dbReference type="ARBA" id="ARBA00022490"/>
    </source>
</evidence>
<feature type="coiled-coil region" evidence="9">
    <location>
        <begin position="379"/>
        <end position="413"/>
    </location>
</feature>
<comment type="similarity">
    <text evidence="8">Belongs to the TRAFAC class myosin-kinesin ATPase superfamily. Kinesin family.</text>
</comment>
<evidence type="ECO:0000256" key="1">
    <source>
        <dbReference type="ARBA" id="ARBA00004245"/>
    </source>
</evidence>
<sequence length="1103" mass="126495">MADSKSDNSSVKVAVRLRPLVRSEIEKGCKNILEVHKELSQVHVKDTDKAFTFNYVLDTDATQVDMYDICIKEVIPNLFKGFNLTILAYGQTGSGKTYSMGTTCSEDEEMGIIPRSVNQIFEFVKDNFVFDFTISVSFMELYQEVLYDLLSGKAREQCILDIREDPQRGIYLPGLTEVVVESAQDVLNCLVKGSSGRATASTNMNSQSSRSHAIFTLNICMQARNNIEENKTAKFHLVDLAGSERPKKTGAVGTTFREGVNINKGLLVLGNVISALGEEKQQENRFIPYRDSNLTRLLKDSLGGNSITLMIACVSPADYNIDETLSTLRYADRARKIKNKPIVNQDPKTAQINDLKKTVKMLQLQLIGQGGVTVSSEEIIMLKKEISDLKLKIRDLMQKLSSALNDNAGLLEKLILLQNSNEMLSKKIASLKKAYDVTLNNITFAMENGSTDSLIECKTKFEDIKTQFQDLDSEMKKAEAEIKTHEDDIDNLNENSTCSEVQSNERNEIMENFATRQIELNSELKDTMKKLAMKEMLAKEMAKNAQNMVDYDNIRQNELRIEALEKEKSELLQQLKNAQQNCPSKVSEDRRRRVKELESQIHDLMKKLNEQNRLIRLKEKDELKMKQLHQEILQMRQNKVKLVRNMKEESERFRTWKLQRERELAKLKQEDIKKKNQIQKMQTMHLKQQNVLKRKVQEAVAANKRLKDAMAKRKAAKELKFSGRLDKVTSWLKEELEVLFGFTEIELTLAGLLEDRALLQKQLDTLRSDSNPDLGHIKSIEDDIELRSVQIQDMQQKLLDTDEDSKNKINLDNLQTMAEAKQALKVLIDEAVDLKKKQCVLNMKSMELEDTPNEEHQERKNFEEKLRTLEQNQNVALSRIEQEYQEKIFILLGQLRGEEVKASSVENESLVAIIKMQQNKLEEQEKKLDEINRLLDENKKQTELIKLQNSKDKATMSTIQDVTPSKKIKFLDKPDETFTVIDDPNKENKLTTYADMEVSFSDDITKDPDWVKTPIGRKMMTKLNYDVEEEEQKARTKRSSDGGCACTTNCSKRCGCRKTSRECTNSCKCNILNCTNREINVKDSKSLNNLDESTNFKKLRTKI</sequence>
<dbReference type="AlphaFoldDB" id="A0ABD2P7S4"/>
<keyword evidence="2" id="KW-0963">Cytoplasm</keyword>
<evidence type="ECO:0000313" key="13">
    <source>
        <dbReference type="Proteomes" id="UP001516400"/>
    </source>
</evidence>
<dbReference type="GO" id="GO:0003774">
    <property type="term" value="F:cytoskeletal motor activity"/>
    <property type="evidence" value="ECO:0007669"/>
    <property type="project" value="UniProtKB-UniRule"/>
</dbReference>
<dbReference type="InterPro" id="IPR027417">
    <property type="entry name" value="P-loop_NTPase"/>
</dbReference>
<keyword evidence="3" id="KW-0949">S-adenosyl-L-methionine</keyword>
<dbReference type="PROSITE" id="PS50067">
    <property type="entry name" value="KINESIN_MOTOR_2"/>
    <property type="match status" value="1"/>
</dbReference>
<protein>
    <recommendedName>
        <fullName evidence="14">Chromosome-associated kinesin KIF4A</fullName>
    </recommendedName>
</protein>
<dbReference type="PANTHER" id="PTHR47969:SF15">
    <property type="entry name" value="CHROMOSOME-ASSOCIATED KINESIN KIF4A-RELATED"/>
    <property type="match status" value="1"/>
</dbReference>
<evidence type="ECO:0000256" key="8">
    <source>
        <dbReference type="PROSITE-ProRule" id="PRU00283"/>
    </source>
</evidence>
<dbReference type="FunFam" id="3.40.850.10:FF:000082">
    <property type="entry name" value="OSM3-like kinesin"/>
    <property type="match status" value="1"/>
</dbReference>
<feature type="coiled-coil region" evidence="9">
    <location>
        <begin position="461"/>
        <end position="495"/>
    </location>
</feature>
<feature type="coiled-coil region" evidence="9">
    <location>
        <begin position="907"/>
        <end position="941"/>
    </location>
</feature>
<evidence type="ECO:0000256" key="4">
    <source>
        <dbReference type="ARBA" id="ARBA00022741"/>
    </source>
</evidence>
<keyword evidence="6 9" id="KW-0175">Coiled coil</keyword>
<feature type="domain" description="AWS" evidence="11">
    <location>
        <begin position="1039"/>
        <end position="1083"/>
    </location>
</feature>
<evidence type="ECO:0000256" key="7">
    <source>
        <dbReference type="ARBA" id="ARBA00023212"/>
    </source>
</evidence>
<dbReference type="PRINTS" id="PR00380">
    <property type="entry name" value="KINESINHEAVY"/>
</dbReference>
<feature type="coiled-coil region" evidence="9">
    <location>
        <begin position="554"/>
        <end position="652"/>
    </location>
</feature>
<evidence type="ECO:0000313" key="12">
    <source>
        <dbReference type="EMBL" id="KAL3286993.1"/>
    </source>
</evidence>
<keyword evidence="5 8" id="KW-0067">ATP-binding</keyword>
<keyword evidence="13" id="KW-1185">Reference proteome</keyword>
<reference evidence="12 13" key="1">
    <citation type="journal article" date="2021" name="BMC Biol.">
        <title>Horizontally acquired antibacterial genes associated with adaptive radiation of ladybird beetles.</title>
        <authorList>
            <person name="Li H.S."/>
            <person name="Tang X.F."/>
            <person name="Huang Y.H."/>
            <person name="Xu Z.Y."/>
            <person name="Chen M.L."/>
            <person name="Du X.Y."/>
            <person name="Qiu B.Y."/>
            <person name="Chen P.T."/>
            <person name="Zhang W."/>
            <person name="Slipinski A."/>
            <person name="Escalona H.E."/>
            <person name="Waterhouse R.M."/>
            <person name="Zwick A."/>
            <person name="Pang H."/>
        </authorList>
    </citation>
    <scope>NUCLEOTIDE SEQUENCE [LARGE SCALE GENOMIC DNA]</scope>
    <source>
        <strain evidence="12">SYSU2018</strain>
    </source>
</reference>
<accession>A0ABD2P7S4</accession>
<proteinExistence type="inferred from homology"/>
<dbReference type="Gene3D" id="3.40.850.10">
    <property type="entry name" value="Kinesin motor domain"/>
    <property type="match status" value="1"/>
</dbReference>
<evidence type="ECO:0000256" key="3">
    <source>
        <dbReference type="ARBA" id="ARBA00022691"/>
    </source>
</evidence>
<comment type="subcellular location">
    <subcellularLocation>
        <location evidence="1">Cytoplasm</location>
        <location evidence="1">Cytoskeleton</location>
    </subcellularLocation>
</comment>
<evidence type="ECO:0000256" key="6">
    <source>
        <dbReference type="ARBA" id="ARBA00023054"/>
    </source>
</evidence>
<evidence type="ECO:0000259" key="10">
    <source>
        <dbReference type="PROSITE" id="PS50067"/>
    </source>
</evidence>
<dbReference type="CDD" id="cd01372">
    <property type="entry name" value="KISc_KIF4"/>
    <property type="match status" value="1"/>
</dbReference>
<keyword evidence="8" id="KW-0505">Motor protein</keyword>
<dbReference type="PANTHER" id="PTHR47969">
    <property type="entry name" value="CHROMOSOME-ASSOCIATED KINESIN KIF4A-RELATED"/>
    <property type="match status" value="1"/>
</dbReference>
<evidence type="ECO:0008006" key="14">
    <source>
        <dbReference type="Google" id="ProtNLM"/>
    </source>
</evidence>
<dbReference type="GO" id="GO:0005524">
    <property type="term" value="F:ATP binding"/>
    <property type="evidence" value="ECO:0007669"/>
    <property type="project" value="UniProtKB-UniRule"/>
</dbReference>
<comment type="caution">
    <text evidence="12">The sequence shown here is derived from an EMBL/GenBank/DDBJ whole genome shotgun (WGS) entry which is preliminary data.</text>
</comment>
<dbReference type="PROSITE" id="PS51215">
    <property type="entry name" value="AWS"/>
    <property type="match status" value="1"/>
</dbReference>
<keyword evidence="4 8" id="KW-0547">Nucleotide-binding</keyword>
<feature type="coiled-coil region" evidence="9">
    <location>
        <begin position="817"/>
        <end position="879"/>
    </location>
</feature>
<name>A0ABD2P7S4_9CUCU</name>
<dbReference type="Proteomes" id="UP001516400">
    <property type="component" value="Unassembled WGS sequence"/>
</dbReference>